<sequence length="248" mass="28549">MADKYGPIFTIRMGVHKALIVSSWETAKECFTTNDKVFANRPKAVALEHMAYNYAMFGCNPYGPYWRQVRKIATLEVLSNHRLELLSHVRESEVKSAIKEIYELYRVKNDNHAVKVEMKKWFGDLNMNVIFRKVVGKRYLDATASSDGKEDRCHKLSRDFFRLTGTFVVADFGGHERAMKETAKELDHVLEGWLEEHKRKRASGELPLKGARDFMDVVISIVDNGEEVSSYDADTVIKSTSLRHFDHI</sequence>
<dbReference type="InterPro" id="IPR050651">
    <property type="entry name" value="Plant_Cytochrome_P450_Monoox"/>
</dbReference>
<keyword evidence="6" id="KW-1133">Transmembrane helix</keyword>
<accession>A0A2P5DA21</accession>
<evidence type="ECO:0000256" key="1">
    <source>
        <dbReference type="ARBA" id="ARBA00001971"/>
    </source>
</evidence>
<keyword evidence="3" id="KW-0349">Heme</keyword>
<comment type="subcellular location">
    <subcellularLocation>
        <location evidence="2">Membrane</location>
    </subcellularLocation>
</comment>
<dbReference type="InterPro" id="IPR002401">
    <property type="entry name" value="Cyt_P450_E_grp-I"/>
</dbReference>
<comment type="cofactor">
    <cofactor evidence="1">
        <name>heme</name>
        <dbReference type="ChEBI" id="CHEBI:30413"/>
    </cofactor>
</comment>
<dbReference type="InterPro" id="IPR001128">
    <property type="entry name" value="Cyt_P450"/>
</dbReference>
<dbReference type="Proteomes" id="UP000237105">
    <property type="component" value="Unassembled WGS sequence"/>
</dbReference>
<evidence type="ECO:0000256" key="8">
    <source>
        <dbReference type="ARBA" id="ARBA00023004"/>
    </source>
</evidence>
<evidence type="ECO:0000256" key="2">
    <source>
        <dbReference type="ARBA" id="ARBA00004370"/>
    </source>
</evidence>
<evidence type="ECO:0000256" key="6">
    <source>
        <dbReference type="ARBA" id="ARBA00022989"/>
    </source>
</evidence>
<dbReference type="Gene3D" id="1.10.630.10">
    <property type="entry name" value="Cytochrome P450"/>
    <property type="match status" value="1"/>
</dbReference>
<dbReference type="GO" id="GO:0016020">
    <property type="term" value="C:membrane"/>
    <property type="evidence" value="ECO:0007669"/>
    <property type="project" value="UniProtKB-SubCell"/>
</dbReference>
<dbReference type="PRINTS" id="PR00463">
    <property type="entry name" value="EP450I"/>
</dbReference>
<dbReference type="GO" id="GO:0016705">
    <property type="term" value="F:oxidoreductase activity, acting on paired donors, with incorporation or reduction of molecular oxygen"/>
    <property type="evidence" value="ECO:0007669"/>
    <property type="project" value="InterPro"/>
</dbReference>
<dbReference type="GO" id="GO:0004497">
    <property type="term" value="F:monooxygenase activity"/>
    <property type="evidence" value="ECO:0007669"/>
    <property type="project" value="UniProtKB-KW"/>
</dbReference>
<organism evidence="11 12">
    <name type="scientific">Parasponia andersonii</name>
    <name type="common">Sponia andersonii</name>
    <dbReference type="NCBI Taxonomy" id="3476"/>
    <lineage>
        <taxon>Eukaryota</taxon>
        <taxon>Viridiplantae</taxon>
        <taxon>Streptophyta</taxon>
        <taxon>Embryophyta</taxon>
        <taxon>Tracheophyta</taxon>
        <taxon>Spermatophyta</taxon>
        <taxon>Magnoliopsida</taxon>
        <taxon>eudicotyledons</taxon>
        <taxon>Gunneridae</taxon>
        <taxon>Pentapetalae</taxon>
        <taxon>rosids</taxon>
        <taxon>fabids</taxon>
        <taxon>Rosales</taxon>
        <taxon>Cannabaceae</taxon>
        <taxon>Parasponia</taxon>
    </lineage>
</organism>
<dbReference type="PANTHER" id="PTHR47947">
    <property type="entry name" value="CYTOCHROME P450 82C3-RELATED"/>
    <property type="match status" value="1"/>
</dbReference>
<keyword evidence="7" id="KW-0560">Oxidoreductase</keyword>
<dbReference type="SUPFAM" id="SSF48264">
    <property type="entry name" value="Cytochrome P450"/>
    <property type="match status" value="1"/>
</dbReference>
<dbReference type="EMBL" id="JXTB01000052">
    <property type="protein sequence ID" value="PON70144.1"/>
    <property type="molecule type" value="Genomic_DNA"/>
</dbReference>
<evidence type="ECO:0000256" key="7">
    <source>
        <dbReference type="ARBA" id="ARBA00023002"/>
    </source>
</evidence>
<evidence type="ECO:0000313" key="11">
    <source>
        <dbReference type="EMBL" id="PON70144.1"/>
    </source>
</evidence>
<dbReference type="GO" id="GO:0020037">
    <property type="term" value="F:heme binding"/>
    <property type="evidence" value="ECO:0007669"/>
    <property type="project" value="InterPro"/>
</dbReference>
<evidence type="ECO:0000256" key="4">
    <source>
        <dbReference type="ARBA" id="ARBA00022692"/>
    </source>
</evidence>
<evidence type="ECO:0000313" key="12">
    <source>
        <dbReference type="Proteomes" id="UP000237105"/>
    </source>
</evidence>
<evidence type="ECO:0000256" key="5">
    <source>
        <dbReference type="ARBA" id="ARBA00022723"/>
    </source>
</evidence>
<evidence type="ECO:0000256" key="3">
    <source>
        <dbReference type="ARBA" id="ARBA00022617"/>
    </source>
</evidence>
<dbReference type="STRING" id="3476.A0A2P5DA21"/>
<dbReference type="Pfam" id="PF00067">
    <property type="entry name" value="p450"/>
    <property type="match status" value="1"/>
</dbReference>
<keyword evidence="5" id="KW-0479">Metal-binding</keyword>
<dbReference type="GO" id="GO:0005506">
    <property type="term" value="F:iron ion binding"/>
    <property type="evidence" value="ECO:0007669"/>
    <property type="project" value="InterPro"/>
</dbReference>
<gene>
    <name evidence="11" type="ORF">PanWU01x14_083190</name>
</gene>
<reference evidence="12" key="1">
    <citation type="submission" date="2016-06" db="EMBL/GenBank/DDBJ databases">
        <title>Parallel loss of symbiosis genes in relatives of nitrogen-fixing non-legume Parasponia.</title>
        <authorList>
            <person name="Van Velzen R."/>
            <person name="Holmer R."/>
            <person name="Bu F."/>
            <person name="Rutten L."/>
            <person name="Van Zeijl A."/>
            <person name="Liu W."/>
            <person name="Santuari L."/>
            <person name="Cao Q."/>
            <person name="Sharma T."/>
            <person name="Shen D."/>
            <person name="Roswanjaya Y."/>
            <person name="Wardhani T."/>
            <person name="Kalhor M.S."/>
            <person name="Jansen J."/>
            <person name="Van den Hoogen J."/>
            <person name="Gungor B."/>
            <person name="Hartog M."/>
            <person name="Hontelez J."/>
            <person name="Verver J."/>
            <person name="Yang W.-C."/>
            <person name="Schijlen E."/>
            <person name="Repin R."/>
            <person name="Schilthuizen M."/>
            <person name="Schranz E."/>
            <person name="Heidstra R."/>
            <person name="Miyata K."/>
            <person name="Fedorova E."/>
            <person name="Kohlen W."/>
            <person name="Bisseling T."/>
            <person name="Smit S."/>
            <person name="Geurts R."/>
        </authorList>
    </citation>
    <scope>NUCLEOTIDE SEQUENCE [LARGE SCALE GENOMIC DNA]</scope>
    <source>
        <strain evidence="12">cv. WU1-14</strain>
    </source>
</reference>
<evidence type="ECO:0000256" key="9">
    <source>
        <dbReference type="ARBA" id="ARBA00023033"/>
    </source>
</evidence>
<dbReference type="AlphaFoldDB" id="A0A2P5DA21"/>
<proteinExistence type="predicted"/>
<keyword evidence="8" id="KW-0408">Iron</keyword>
<keyword evidence="9" id="KW-0503">Monooxygenase</keyword>
<name>A0A2P5DA21_PARAD</name>
<keyword evidence="10" id="KW-0472">Membrane</keyword>
<protein>
    <submittedName>
        <fullName evidence="11">Cytochrome P450, E-class, group I</fullName>
    </submittedName>
</protein>
<dbReference type="PANTHER" id="PTHR47947:SF26">
    <property type="entry name" value="CYTOCHROME P450"/>
    <property type="match status" value="1"/>
</dbReference>
<dbReference type="InterPro" id="IPR036396">
    <property type="entry name" value="Cyt_P450_sf"/>
</dbReference>
<keyword evidence="4" id="KW-0812">Transmembrane</keyword>
<comment type="caution">
    <text evidence="11">The sequence shown here is derived from an EMBL/GenBank/DDBJ whole genome shotgun (WGS) entry which is preliminary data.</text>
</comment>
<evidence type="ECO:0000256" key="10">
    <source>
        <dbReference type="ARBA" id="ARBA00023136"/>
    </source>
</evidence>
<keyword evidence="12" id="KW-1185">Reference proteome</keyword>
<dbReference type="OrthoDB" id="2789670at2759"/>